<name>A0ABQ3E7S4_9GAMM</name>
<dbReference type="SUPFAM" id="SSF63825">
    <property type="entry name" value="YWTD domain"/>
    <property type="match status" value="1"/>
</dbReference>
<accession>A0ABQ3E7S4</accession>
<evidence type="ECO:0000313" key="5">
    <source>
        <dbReference type="Proteomes" id="UP000646745"/>
    </source>
</evidence>
<evidence type="ECO:0000256" key="2">
    <source>
        <dbReference type="SAM" id="MobiDB-lite"/>
    </source>
</evidence>
<gene>
    <name evidence="4" type="ORF">GCM10009038_26280</name>
</gene>
<dbReference type="Pfam" id="PF07691">
    <property type="entry name" value="PA14"/>
    <property type="match status" value="1"/>
</dbReference>
<dbReference type="Proteomes" id="UP000646745">
    <property type="component" value="Unassembled WGS sequence"/>
</dbReference>
<evidence type="ECO:0000259" key="3">
    <source>
        <dbReference type="PROSITE" id="PS51820"/>
    </source>
</evidence>
<protein>
    <recommendedName>
        <fullName evidence="3">PA14 domain-containing protein</fullName>
    </recommendedName>
</protein>
<dbReference type="PROSITE" id="PS51820">
    <property type="entry name" value="PA14"/>
    <property type="match status" value="1"/>
</dbReference>
<keyword evidence="5" id="KW-1185">Reference proteome</keyword>
<proteinExistence type="predicted"/>
<sequence length="3025" mass="299767">MTGTNDVPTISGTAAGSVTEDTAVSGGNLTTTGALTVADTDAGQSSFNTGSVAFTGASGSTNGTTTALGTLSISANGAWTYTVDNSKVQYLDAGQSRVETYTVKSADGSATQTITVTINGTADTAVISGNASGAVTEDSNVSGGNLTTTGALTVADADAGQSSFNTGSVAFTGASGSTNGTTTALGTLSISANGAWTYSVDNSKVQYLDAGQSRVETYTVASKDGSATQTITVTINGTADTAVISGTAAGSVTEDTAVSGGNLTTTGALTVADADAGQSSFNTGSVAFTGASGSTNGTTTALGTLSISANGAWTYTIDNSKVQYLDVGQSRVETYTVASKDGSATQTITVTINGTADTAVISGNASGAVTEDSNVSGGNLTTTGALTVADADAGQSSFNTGSVAFTGASGSTNGTTTALGTLSISANGAWTYTVDNSKVQYLDAGQSRVETYTVASKDGSATQTITVTINGTADTAVISGTASGSVTEDTAVSGGNLTTTGSLTVADADAGQSSFNTGSVAFTGATGSTNGTTTALGTLSISANGAWTYSVDNSKVQYLDAGQSRVETYTVKSADGSATQTITVTINGTADTAVISGNASGAVTEDSNVTGGNLTTTGSLTVADADAGQSSFNTGSVTFGSASGTTGGTTTALGTLSISANGAWTYTVDNSKVQYLDVGQSRVETYTVASKDGSATQTITVTINGTADTAVISGTASGSVTEDTAVSGGNLTTTGSLTVADADAGQSSFNTGSVTFGSASGTTGGTTTALGTLSISANGAWTYTVDNSKVQYLDAGQSRVETYTVASKDGSATQTITVTINGTADAPTLGGVTSGAVTEDTAVTNGNLVTTGTLTVSDADANQSSFQSGTATPVGTTLGSLTIGSNGQWSYSVDNAKVQYLAAGETKVEQFTVKTADGTSQTISVTVTGTNDVPTISGTATGAVTEDSAVTNGNLVTTGTLTVSDADANQSSFQSGTATPVGTTLGSLTIGSNGQWSYSVDNAKVQYLAAGEAKVEQFTVKTADGTSQTISVTVTGTNDIPTISGTASGSVTEDTAVSGGNLTTTGSLTVADADAGQSSFNTGSVAFTGASGSTNGTTTALGTLSISANGAWTYTVDNSKVQYLDVGQSRVETYTVASKDGSATQTITVTINGTADTAVISGNAIGAVTEDSNVSGGNLTTTGALTVVDADSGQSSFNTGSVAFTGASGSTNGTTTALGTLSISANGAWTYSVDNSKVQYLDAGQSRVETYTVKSADGSATQTITVTIKGTADTAVISGNASGAVTEDSNVSNGNLVTTGTLTVADADLGQSSFNTGSVTFAGAGGTTGGTTTALGTLSINASGSWTYSVDNSKVQYLGLGQTRTESYTVTSADGSATQTITVTINGANEAPTATNDTYASLGKLSGLYSEYYAYNEGTDGANMTSVAQANAFMATKPADATFVASSLYYNYVVGDLGSSGNLARFLGSDASTLSTSSPATGSDAILRMVGDIELSAGTYNFKVLADDGYQIKIDGVVVAVVDRIQSPTTNAGTFTIDASGTHKIEIVYWDQGGNAVFQPQLQMVGSDSNYYPLNHYVLSSPMVTREDTPIFLNASDLLSNDSDPEGDALTLTSVSNPVGGTVSVSNGVVTFTPSANYNGTATFDYTISDGKGGTATATVSLYVTPVNDVATISGTATGAVKEDTSVSGGNITTTGTLTVVDPDAGEAAFNTGSVTYTGASGSTNGTTTALGSLSITSGGQWTYSVDNSKVQYLDAGQSRVETYTVASKDGTATQTITVTINGTADAPTISGATTGSVTEDSNVNASGNLVSSGVLTAVDADAGQSGFQAGSGTAASGTLGTLTISASGAWNYSVANSAVQYLKAGEQKVETFTVKTTDGTTQTVSVTIVGTNELPETLDTTSTGKEDPTSLIAVSLSGTDSDGSVASFQISSVGANGTFYSDAAGTQVLSAGSIVNATANGATVYFKPAANWSGSSSLQYSATDNNGGKDATPATATVNVTAVADAPTVSLSGYTAAGSGLLKETFAIATLGTSGSGASPATMQAAIDSGTPVTSGNTTNAANSNVAAGTGTHISGLMYLEAGKTYSFSGSGDDSIRLLVGGKVVGEGTWSTSSGNYSGTYTPTVTGYYTLDLYHHNQAGAGNYSLNVSVNGGTTKSLSTSDFVLMQDVSALDAANVNHSGLLGTDGKGNGYYQLYAMNEGDENSTIHLSKVTTGLTDTDGSESISKVAISGIPVGATISDGTNTFTATSGTTSKDITGWNLNTLTVKPAANYDGTFNLSVSATSKEASNGDTATTSVTVPVIVHNTNDAPTAVADTSSVTAQPDLVYLSTAEGTLETWNLTTGAQTSVTIKTSNGTTVSGLGDISSSTTAGRLYGVAFSSSAGSSTLYSINAATGLASAVGAISGLTSINALALMPSGLLIAASASSTGIYSINPSTLAATKIASTSFTAGGDLKYVGNHLYVSDANSKVYEVALNSDGSIKTTNGNATTTLVATMSSQVYGLAEDAKGQLLIMTTDSKATPMNVDTHTLGTATTLTALNGGTLYGSASAIDAGSAVASGNVLSNDTDPDGDTLTVASVSNSVASSSATVSSAATTTIAGVYGTLVLKADGSYTYTLDADRPTTRGLFGGSKGSDNFTYTISDGKGGTSTASLAISVTGATVNNAPTASSFTVSLTGTSITSDTVYVDFASGANMRDIESGSGLAIAITSLPTNGVLYANGVAVTAADIANGTLFDAKTITYNPADQSHTERSGFWPFYTYTTVEDKPLSDSFGFAAVDGSGTQSATQTVTLNPDGNGTYTSVTTGSSLSGTSGADLEIGTSGSDILTGGAGNDILVGNAGSDTLSGGAGADKLYGGAGADTLTGGTGSDRLEGGKGNDILTGGSGTLDTESDTFAWMRGDQGSSSSPAIDRVTDFTVGAKSSGGDVIDLSDMLDVGSSNLSNSALASMASQYLHFVKGEASGAPGTAGTNSSTLEIKTDGPEGAVTQKIVFSNVDMTSLGSSDTEIIKTLLDNGNLKTNLDG</sequence>
<dbReference type="InterPro" id="IPR037524">
    <property type="entry name" value="PA14/GLEYA"/>
</dbReference>
<dbReference type="InterPro" id="IPR011049">
    <property type="entry name" value="Serralysin-like_metalloprot_C"/>
</dbReference>
<dbReference type="InterPro" id="IPR018511">
    <property type="entry name" value="Hemolysin-typ_Ca-bd_CS"/>
</dbReference>
<dbReference type="SUPFAM" id="SSF51120">
    <property type="entry name" value="beta-Roll"/>
    <property type="match status" value="1"/>
</dbReference>
<dbReference type="InterPro" id="IPR001343">
    <property type="entry name" value="Hemolysn_Ca-bd"/>
</dbReference>
<dbReference type="PROSITE" id="PS00330">
    <property type="entry name" value="HEMOLYSIN_CALCIUM"/>
    <property type="match status" value="4"/>
</dbReference>
<dbReference type="InterPro" id="IPR010221">
    <property type="entry name" value="VCBS_dom"/>
</dbReference>
<feature type="region of interest" description="Disordered" evidence="2">
    <location>
        <begin position="2865"/>
        <end position="2889"/>
    </location>
</feature>
<dbReference type="NCBIfam" id="NF012211">
    <property type="entry name" value="tand_rpt_95"/>
    <property type="match status" value="2"/>
</dbReference>
<dbReference type="Pfam" id="PF17803">
    <property type="entry name" value="Cadherin_4"/>
    <property type="match status" value="6"/>
</dbReference>
<feature type="domain" description="PA14" evidence="3">
    <location>
        <begin position="2017"/>
        <end position="2163"/>
    </location>
</feature>
<dbReference type="EMBL" id="BMZI01000005">
    <property type="protein sequence ID" value="GHB25914.1"/>
    <property type="molecule type" value="Genomic_DNA"/>
</dbReference>
<dbReference type="InterPro" id="IPR019960">
    <property type="entry name" value="T1SS_VCA0849"/>
</dbReference>
<dbReference type="InterPro" id="IPR041690">
    <property type="entry name" value="Cadherin_5"/>
</dbReference>
<dbReference type="Pfam" id="PF00353">
    <property type="entry name" value="HemolysinCabind"/>
    <property type="match status" value="2"/>
</dbReference>
<organism evidence="4 5">
    <name type="scientific">Salinicola rhizosphaerae</name>
    <dbReference type="NCBI Taxonomy" id="1443141"/>
    <lineage>
        <taxon>Bacteria</taxon>
        <taxon>Pseudomonadati</taxon>
        <taxon>Pseudomonadota</taxon>
        <taxon>Gammaproteobacteria</taxon>
        <taxon>Oceanospirillales</taxon>
        <taxon>Halomonadaceae</taxon>
        <taxon>Salinicola</taxon>
    </lineage>
</organism>
<dbReference type="InterPro" id="IPR011658">
    <property type="entry name" value="PA14_dom"/>
</dbReference>
<dbReference type="PRINTS" id="PR00313">
    <property type="entry name" value="CABNDNGRPT"/>
</dbReference>
<dbReference type="InterPro" id="IPR040853">
    <property type="entry name" value="RapA2_cadherin-like"/>
</dbReference>
<dbReference type="Pfam" id="PF17963">
    <property type="entry name" value="Big_9"/>
    <property type="match status" value="1"/>
</dbReference>
<dbReference type="Gene3D" id="2.60.40.10">
    <property type="entry name" value="Immunoglobulins"/>
    <property type="match status" value="13"/>
</dbReference>
<evidence type="ECO:0000313" key="4">
    <source>
        <dbReference type="EMBL" id="GHB25914.1"/>
    </source>
</evidence>
<feature type="region of interest" description="Disordered" evidence="2">
    <location>
        <begin position="1"/>
        <end position="24"/>
    </location>
</feature>
<keyword evidence="1" id="KW-0106">Calcium</keyword>
<dbReference type="NCBIfam" id="TIGR03661">
    <property type="entry name" value="T1SS_VCA0849"/>
    <property type="match status" value="1"/>
</dbReference>
<dbReference type="InterPro" id="IPR013783">
    <property type="entry name" value="Ig-like_fold"/>
</dbReference>
<dbReference type="Pfam" id="PF17892">
    <property type="entry name" value="Cadherin_5"/>
    <property type="match status" value="1"/>
</dbReference>
<dbReference type="Gene3D" id="2.60.40.2810">
    <property type="match status" value="1"/>
</dbReference>
<evidence type="ECO:0000256" key="1">
    <source>
        <dbReference type="ARBA" id="ARBA00022837"/>
    </source>
</evidence>
<comment type="caution">
    <text evidence="4">The sequence shown here is derived from an EMBL/GenBank/DDBJ whole genome shotgun (WGS) entry which is preliminary data.</text>
</comment>
<reference evidence="5" key="1">
    <citation type="journal article" date="2019" name="Int. J. Syst. Evol. Microbiol.">
        <title>The Global Catalogue of Microorganisms (GCM) 10K type strain sequencing project: providing services to taxonomists for standard genome sequencing and annotation.</title>
        <authorList>
            <consortium name="The Broad Institute Genomics Platform"/>
            <consortium name="The Broad Institute Genome Sequencing Center for Infectious Disease"/>
            <person name="Wu L."/>
            <person name="Ma J."/>
        </authorList>
    </citation>
    <scope>NUCLEOTIDE SEQUENCE [LARGE SCALE GENOMIC DNA]</scope>
    <source>
        <strain evidence="5">KCTC 32998</strain>
    </source>
</reference>
<dbReference type="NCBIfam" id="TIGR01965">
    <property type="entry name" value="VCBS_repeat"/>
    <property type="match status" value="15"/>
</dbReference>